<reference evidence="1 2" key="1">
    <citation type="journal article" date="2023" name="Plants (Basel)">
        <title>Bridging the Gap: Combining Genomics and Transcriptomics Approaches to Understand Stylosanthes scabra, an Orphan Legume from the Brazilian Caatinga.</title>
        <authorList>
            <person name="Ferreira-Neto J.R.C."/>
            <person name="da Silva M.D."/>
            <person name="Binneck E."/>
            <person name="de Melo N.F."/>
            <person name="da Silva R.H."/>
            <person name="de Melo A.L.T.M."/>
            <person name="Pandolfi V."/>
            <person name="Bustamante F.O."/>
            <person name="Brasileiro-Vidal A.C."/>
            <person name="Benko-Iseppon A.M."/>
        </authorList>
    </citation>
    <scope>NUCLEOTIDE SEQUENCE [LARGE SCALE GENOMIC DNA]</scope>
    <source>
        <tissue evidence="1">Leaves</tissue>
    </source>
</reference>
<sequence>MREQWRHLLEEAARGCFCCVSLIVVKPPPLLAAVFHGTASVDLAQRRERSQQRRFLVRWKEEATSVHCGATVKAQRRPCPWISMGDWVSGTFSNSEFAASVGEDAVPSS</sequence>
<organism evidence="1 2">
    <name type="scientific">Stylosanthes scabra</name>
    <dbReference type="NCBI Taxonomy" id="79078"/>
    <lineage>
        <taxon>Eukaryota</taxon>
        <taxon>Viridiplantae</taxon>
        <taxon>Streptophyta</taxon>
        <taxon>Embryophyta</taxon>
        <taxon>Tracheophyta</taxon>
        <taxon>Spermatophyta</taxon>
        <taxon>Magnoliopsida</taxon>
        <taxon>eudicotyledons</taxon>
        <taxon>Gunneridae</taxon>
        <taxon>Pentapetalae</taxon>
        <taxon>rosids</taxon>
        <taxon>fabids</taxon>
        <taxon>Fabales</taxon>
        <taxon>Fabaceae</taxon>
        <taxon>Papilionoideae</taxon>
        <taxon>50 kb inversion clade</taxon>
        <taxon>dalbergioids sensu lato</taxon>
        <taxon>Dalbergieae</taxon>
        <taxon>Pterocarpus clade</taxon>
        <taxon>Stylosanthes</taxon>
    </lineage>
</organism>
<proteinExistence type="predicted"/>
<protein>
    <submittedName>
        <fullName evidence="1">Uncharacterized protein</fullName>
    </submittedName>
</protein>
<gene>
    <name evidence="1" type="ORF">PIB30_002515</name>
</gene>
<dbReference type="Proteomes" id="UP001341840">
    <property type="component" value="Unassembled WGS sequence"/>
</dbReference>
<keyword evidence="2" id="KW-1185">Reference proteome</keyword>
<accession>A0ABU6Y1H7</accession>
<dbReference type="EMBL" id="JASCZI010241660">
    <property type="protein sequence ID" value="MED6203746.1"/>
    <property type="molecule type" value="Genomic_DNA"/>
</dbReference>
<evidence type="ECO:0000313" key="2">
    <source>
        <dbReference type="Proteomes" id="UP001341840"/>
    </source>
</evidence>
<evidence type="ECO:0000313" key="1">
    <source>
        <dbReference type="EMBL" id="MED6203746.1"/>
    </source>
</evidence>
<comment type="caution">
    <text evidence="1">The sequence shown here is derived from an EMBL/GenBank/DDBJ whole genome shotgun (WGS) entry which is preliminary data.</text>
</comment>
<name>A0ABU6Y1H7_9FABA</name>